<name>A0A316KYD7_9FLAO</name>
<evidence type="ECO:0000256" key="1">
    <source>
        <dbReference type="SAM" id="SignalP"/>
    </source>
</evidence>
<comment type="caution">
    <text evidence="2">The sequence shown here is derived from an EMBL/GenBank/DDBJ whole genome shotgun (WGS) entry which is preliminary data.</text>
</comment>
<organism evidence="2 3">
    <name type="scientific">Flagellimonas aquimarina</name>
    <dbReference type="NCBI Taxonomy" id="2201895"/>
    <lineage>
        <taxon>Bacteria</taxon>
        <taxon>Pseudomonadati</taxon>
        <taxon>Bacteroidota</taxon>
        <taxon>Flavobacteriia</taxon>
        <taxon>Flavobacteriales</taxon>
        <taxon>Flavobacteriaceae</taxon>
        <taxon>Flagellimonas</taxon>
    </lineage>
</organism>
<feature type="signal peptide" evidence="1">
    <location>
        <begin position="1"/>
        <end position="18"/>
    </location>
</feature>
<dbReference type="RefSeq" id="WP_109661797.1">
    <property type="nucleotide sequence ID" value="NZ_QGEG01000002.1"/>
</dbReference>
<keyword evidence="3" id="KW-1185">Reference proteome</keyword>
<dbReference type="EMBL" id="QGEG01000002">
    <property type="protein sequence ID" value="PWL38118.1"/>
    <property type="molecule type" value="Genomic_DNA"/>
</dbReference>
<feature type="chain" id="PRO_5016318065" evidence="1">
    <location>
        <begin position="19"/>
        <end position="631"/>
    </location>
</feature>
<reference evidence="2 3" key="1">
    <citation type="submission" date="2018-05" db="EMBL/GenBank/DDBJ databases">
        <title>Complete genome sequence of Flagellimonas aquimarina ECD12 isolated from seaweed Ecklonia cava.</title>
        <authorList>
            <person name="Choi S."/>
            <person name="Seong C."/>
        </authorList>
    </citation>
    <scope>NUCLEOTIDE SEQUENCE [LARGE SCALE GENOMIC DNA]</scope>
    <source>
        <strain evidence="2 3">ECD12</strain>
    </source>
</reference>
<accession>A0A316KYD7</accession>
<sequence>MKKVTLLLLILSIVPCFGQETQNPSVQELSQLHNEIMTSLERYASMSDEEKDKLNTSCLLATSLYSYLVAKEDIVVSDSINPKELCGKIEGKQILEKLQIIGGLIKKKEEEFENNLKKLKPSEKDGEFDKATQRITELKAEIVAECAVVEELLETIKKNGSVAKSEINELDLSSCTEFKKLEKEEKSDSQKTTEAIDSFGDQDIARIILNKKTTLPIREKPEKKEGDAKEIRKYRKEIRKYKYDGKEIQFKNAVLIFFNNKATTIHVEASIGDKTIDLVNGDYSIPIRAFLFYRNVSQLIKYKYHLVGEIEEGIKIKVPVTEIFDYKSIIKGKSGNFGYSVANQKVILSHDDENDGVGSFVVKQRRFLDFFNAVVYSDLMGFNTENSNSALNAQASLLKPLNLGSWERVSAFRQFRIISNIALSNSFEDENRFIGFTDDEQVPHFDLLRKNNLNAVMSTDLISIEAKGWFSVISFGYNLGFYRTGFRYTNTESSDEDEITNGQLLSISHGPYVGFEFRPQDNFGADLMLSLEKFSLNDRLTLNSRDFRDDIVTDIKDNDFLLNHNIINFSSSFYWLTSPGKSNGGVYARLGVAYHTPTDAIFPQFFVGYATNLTSFVNRFKQKEVPEQVKE</sequence>
<dbReference type="AlphaFoldDB" id="A0A316KYD7"/>
<keyword evidence="1" id="KW-0732">Signal</keyword>
<proteinExistence type="predicted"/>
<protein>
    <submittedName>
        <fullName evidence="2">Uncharacterized protein</fullName>
    </submittedName>
</protein>
<gene>
    <name evidence="2" type="ORF">DKG77_07440</name>
</gene>
<evidence type="ECO:0000313" key="3">
    <source>
        <dbReference type="Proteomes" id="UP000245762"/>
    </source>
</evidence>
<evidence type="ECO:0000313" key="2">
    <source>
        <dbReference type="EMBL" id="PWL38118.1"/>
    </source>
</evidence>
<dbReference type="OrthoDB" id="1431446at2"/>
<dbReference type="Proteomes" id="UP000245762">
    <property type="component" value="Unassembled WGS sequence"/>
</dbReference>